<feature type="region of interest" description="Disordered" evidence="3">
    <location>
        <begin position="449"/>
        <end position="470"/>
    </location>
</feature>
<evidence type="ECO:0000256" key="2">
    <source>
        <dbReference type="PROSITE-ProRule" id="PRU00104"/>
    </source>
</evidence>
<evidence type="ECO:0000313" key="5">
    <source>
        <dbReference type="EMBL" id="PFX31473.1"/>
    </source>
</evidence>
<keyword evidence="1 2" id="KW-0833">Ubl conjugation pathway</keyword>
<protein>
    <recommendedName>
        <fullName evidence="4">HECT domain-containing protein</fullName>
    </recommendedName>
</protein>
<accession>A0A2B4SQX8</accession>
<dbReference type="AlphaFoldDB" id="A0A2B4SQX8"/>
<sequence>MRLFNARGARSQSKSRSKKHPYPRTWTVHFVYLADRYQCKIPSAVEKQTLHKAGLGLKKIKLLLDDDASAVYEKLVSSEKDDVGDVKGFPQLREAGGFEMLHCLPNCQDLTPLKCSWAAREIRIGFNSGSDSDGDNGCILEGISTADSRSESPVSPVMSQAPQQIQEANPVIEVSNSPAPVHEPEEKQDNIDTAVGKVVTFCQTNNVHNPVEVLRCMQKEVVTGRRLELESDSEVLEGETNCINVDRMNILETAFEEIGALENLRLTLEVSFYGEKARDYGGPRREFFRLTLTAIKEKYFDNGIRDLLADEYYIVGVIIGLSIIQNGKITQFFSEDQLENIFNSIQSSAAYCNLQKGLDKLGILVKDYVFLKSTATHFEFNIYRSANSCRSLSRWKENESNSGPCFVVCNRKAQPVCPIRLLNHRNFLKRCGRLKTPSCKTLLLPKQAQDTPNQLRTHLNGHRAPTDSSA</sequence>
<dbReference type="Gene3D" id="3.90.1750.10">
    <property type="entry name" value="Hect, E3 ligase catalytic domains"/>
    <property type="match status" value="1"/>
</dbReference>
<dbReference type="InterPro" id="IPR035983">
    <property type="entry name" value="Hect_E3_ubiquitin_ligase"/>
</dbReference>
<proteinExistence type="predicted"/>
<name>A0A2B4SQX8_STYPI</name>
<dbReference type="Proteomes" id="UP000225706">
    <property type="component" value="Unassembled WGS sequence"/>
</dbReference>
<dbReference type="OrthoDB" id="5986535at2759"/>
<reference evidence="6" key="1">
    <citation type="journal article" date="2017" name="bioRxiv">
        <title>Comparative analysis of the genomes of Stylophora pistillata and Acropora digitifera provides evidence for extensive differences between species of corals.</title>
        <authorList>
            <person name="Voolstra C.R."/>
            <person name="Li Y."/>
            <person name="Liew Y.J."/>
            <person name="Baumgarten S."/>
            <person name="Zoccola D."/>
            <person name="Flot J.-F."/>
            <person name="Tambutte S."/>
            <person name="Allemand D."/>
            <person name="Aranda M."/>
        </authorList>
    </citation>
    <scope>NUCLEOTIDE SEQUENCE [LARGE SCALE GENOMIC DNA]</scope>
</reference>
<dbReference type="SUPFAM" id="SSF56204">
    <property type="entry name" value="Hect, E3 ligase catalytic domain"/>
    <property type="match status" value="1"/>
</dbReference>
<organism evidence="5 6">
    <name type="scientific">Stylophora pistillata</name>
    <name type="common">Smooth cauliflower coral</name>
    <dbReference type="NCBI Taxonomy" id="50429"/>
    <lineage>
        <taxon>Eukaryota</taxon>
        <taxon>Metazoa</taxon>
        <taxon>Cnidaria</taxon>
        <taxon>Anthozoa</taxon>
        <taxon>Hexacorallia</taxon>
        <taxon>Scleractinia</taxon>
        <taxon>Astrocoeniina</taxon>
        <taxon>Pocilloporidae</taxon>
        <taxon>Stylophora</taxon>
    </lineage>
</organism>
<feature type="region of interest" description="Disordered" evidence="3">
    <location>
        <begin position="1"/>
        <end position="21"/>
    </location>
</feature>
<dbReference type="GO" id="GO:0004842">
    <property type="term" value="F:ubiquitin-protein transferase activity"/>
    <property type="evidence" value="ECO:0007669"/>
    <property type="project" value="InterPro"/>
</dbReference>
<dbReference type="EMBL" id="LSMT01000035">
    <property type="protein sequence ID" value="PFX31473.1"/>
    <property type="molecule type" value="Genomic_DNA"/>
</dbReference>
<evidence type="ECO:0000259" key="4">
    <source>
        <dbReference type="PROSITE" id="PS50237"/>
    </source>
</evidence>
<evidence type="ECO:0000256" key="3">
    <source>
        <dbReference type="SAM" id="MobiDB-lite"/>
    </source>
</evidence>
<gene>
    <name evidence="5" type="ORF">AWC38_SpisGene3709</name>
</gene>
<evidence type="ECO:0000256" key="1">
    <source>
        <dbReference type="ARBA" id="ARBA00022786"/>
    </source>
</evidence>
<evidence type="ECO:0000313" key="6">
    <source>
        <dbReference type="Proteomes" id="UP000225706"/>
    </source>
</evidence>
<comment type="caution">
    <text evidence="2">Lacks conserved residue(s) required for the propagation of feature annotation.</text>
</comment>
<keyword evidence="6" id="KW-1185">Reference proteome</keyword>
<comment type="caution">
    <text evidence="5">The sequence shown here is derived from an EMBL/GenBank/DDBJ whole genome shotgun (WGS) entry which is preliminary data.</text>
</comment>
<feature type="domain" description="HECT" evidence="4">
    <location>
        <begin position="260"/>
        <end position="290"/>
    </location>
</feature>
<dbReference type="InterPro" id="IPR000569">
    <property type="entry name" value="HECT_dom"/>
</dbReference>
<dbReference type="PROSITE" id="PS50237">
    <property type="entry name" value="HECT"/>
    <property type="match status" value="1"/>
</dbReference>